<sequence>MCVKRLASTNTHIYKTYITKNLNVFQQGWALYAEFLGEELALFDRPYELFGRYAFEIFRAGRLVVDTGIHAMGWSRDQAVDYLRNYTFMTRDQVEKEVDRYVTWPGQACAYKIGELKMKELRTRAMNKLGWKYSPQEFHTNVLQIGPVPLRLLEEHIDHWIASNVPSVAYSKHLDDFNFVVILIVILFRALIMHFNIL</sequence>
<dbReference type="PANTHER" id="PTHR33361:SF2">
    <property type="entry name" value="DUF885 DOMAIN-CONTAINING PROTEIN"/>
    <property type="match status" value="1"/>
</dbReference>
<reference evidence="2" key="1">
    <citation type="journal article" date="2023" name="Mol. Biol. Evol.">
        <title>Third-Generation Sequencing Reveals the Adaptive Role of the Epigenome in Three Deep-Sea Polychaetes.</title>
        <authorList>
            <person name="Perez M."/>
            <person name="Aroh O."/>
            <person name="Sun Y."/>
            <person name="Lan Y."/>
            <person name="Juniper S.K."/>
            <person name="Young C.R."/>
            <person name="Angers B."/>
            <person name="Qian P.Y."/>
        </authorList>
    </citation>
    <scope>NUCLEOTIDE SEQUENCE</scope>
    <source>
        <strain evidence="2">P08H-3</strain>
    </source>
</reference>
<evidence type="ECO:0000313" key="3">
    <source>
        <dbReference type="Proteomes" id="UP001208570"/>
    </source>
</evidence>
<dbReference type="PANTHER" id="PTHR33361">
    <property type="entry name" value="GLR0591 PROTEIN"/>
    <property type="match status" value="1"/>
</dbReference>
<dbReference type="InterPro" id="IPR010281">
    <property type="entry name" value="DUF885"/>
</dbReference>
<evidence type="ECO:0000256" key="1">
    <source>
        <dbReference type="SAM" id="Phobius"/>
    </source>
</evidence>
<gene>
    <name evidence="2" type="ORF">LSH36_973g00007</name>
</gene>
<keyword evidence="1" id="KW-1133">Transmembrane helix</keyword>
<organism evidence="2 3">
    <name type="scientific">Paralvinella palmiformis</name>
    <dbReference type="NCBI Taxonomy" id="53620"/>
    <lineage>
        <taxon>Eukaryota</taxon>
        <taxon>Metazoa</taxon>
        <taxon>Spiralia</taxon>
        <taxon>Lophotrochozoa</taxon>
        <taxon>Annelida</taxon>
        <taxon>Polychaeta</taxon>
        <taxon>Sedentaria</taxon>
        <taxon>Canalipalpata</taxon>
        <taxon>Terebellida</taxon>
        <taxon>Terebelliformia</taxon>
        <taxon>Alvinellidae</taxon>
        <taxon>Paralvinella</taxon>
    </lineage>
</organism>
<dbReference type="EMBL" id="JAODUP010000973">
    <property type="protein sequence ID" value="KAK2142308.1"/>
    <property type="molecule type" value="Genomic_DNA"/>
</dbReference>
<dbReference type="Proteomes" id="UP001208570">
    <property type="component" value="Unassembled WGS sequence"/>
</dbReference>
<keyword evidence="3" id="KW-1185">Reference proteome</keyword>
<protein>
    <recommendedName>
        <fullName evidence="4">DUF885 domain-containing protein</fullName>
    </recommendedName>
</protein>
<name>A0AAD9IXF5_9ANNE</name>
<feature type="transmembrane region" description="Helical" evidence="1">
    <location>
        <begin position="177"/>
        <end position="197"/>
    </location>
</feature>
<evidence type="ECO:0008006" key="4">
    <source>
        <dbReference type="Google" id="ProtNLM"/>
    </source>
</evidence>
<dbReference type="AlphaFoldDB" id="A0AAD9IXF5"/>
<proteinExistence type="predicted"/>
<evidence type="ECO:0000313" key="2">
    <source>
        <dbReference type="EMBL" id="KAK2142308.1"/>
    </source>
</evidence>
<accession>A0AAD9IXF5</accession>
<keyword evidence="1" id="KW-0472">Membrane</keyword>
<keyword evidence="1" id="KW-0812">Transmembrane</keyword>
<dbReference type="Pfam" id="PF05960">
    <property type="entry name" value="DUF885"/>
    <property type="match status" value="1"/>
</dbReference>
<comment type="caution">
    <text evidence="2">The sequence shown here is derived from an EMBL/GenBank/DDBJ whole genome shotgun (WGS) entry which is preliminary data.</text>
</comment>